<dbReference type="Pfam" id="PF20946">
    <property type="entry name" value="Ctf4_C"/>
    <property type="match status" value="1"/>
</dbReference>
<evidence type="ECO:0000259" key="8">
    <source>
        <dbReference type="Pfam" id="PF20946"/>
    </source>
</evidence>
<feature type="region of interest" description="Disordered" evidence="6">
    <location>
        <begin position="340"/>
        <end position="361"/>
    </location>
</feature>
<accession>A0AAF0J728</accession>
<dbReference type="GO" id="GO:0006281">
    <property type="term" value="P:DNA repair"/>
    <property type="evidence" value="ECO:0007669"/>
    <property type="project" value="TreeGrafter"/>
</dbReference>
<feature type="compositionally biased region" description="Low complexity" evidence="6">
    <location>
        <begin position="917"/>
        <end position="932"/>
    </location>
</feature>
<dbReference type="Gene3D" id="2.130.10.10">
    <property type="entry name" value="YVTN repeat-like/Quinoprotein amine dehydrogenase"/>
    <property type="match status" value="2"/>
</dbReference>
<dbReference type="InterPro" id="IPR036322">
    <property type="entry name" value="WD40_repeat_dom_sf"/>
</dbReference>
<feature type="repeat" description="WD" evidence="5">
    <location>
        <begin position="267"/>
        <end position="301"/>
    </location>
</feature>
<dbReference type="GO" id="GO:0000278">
    <property type="term" value="P:mitotic cell cycle"/>
    <property type="evidence" value="ECO:0007669"/>
    <property type="project" value="TreeGrafter"/>
</dbReference>
<dbReference type="AlphaFoldDB" id="A0AAF0J728"/>
<reference evidence="10" key="1">
    <citation type="submission" date="2023-03" db="EMBL/GenBank/DDBJ databases">
        <title>Mating type loci evolution in Malassezia.</title>
        <authorList>
            <person name="Coelho M.A."/>
        </authorList>
    </citation>
    <scope>NUCLEOTIDE SEQUENCE</scope>
    <source>
        <strain evidence="10">CBS 11721</strain>
    </source>
</reference>
<dbReference type="InterPro" id="IPR048591">
    <property type="entry name" value="WDHD1/CFT4_hel"/>
</dbReference>
<dbReference type="InterPro" id="IPR057646">
    <property type="entry name" value="WD40_WDHD1_1st"/>
</dbReference>
<dbReference type="GO" id="GO:0003682">
    <property type="term" value="F:chromatin binding"/>
    <property type="evidence" value="ECO:0007669"/>
    <property type="project" value="TreeGrafter"/>
</dbReference>
<dbReference type="InterPro" id="IPR015943">
    <property type="entry name" value="WD40/YVTN_repeat-like_dom_sf"/>
</dbReference>
<evidence type="ECO:0000256" key="2">
    <source>
        <dbReference type="ARBA" id="ARBA00022574"/>
    </source>
</evidence>
<evidence type="ECO:0000256" key="5">
    <source>
        <dbReference type="PROSITE-ProRule" id="PRU00221"/>
    </source>
</evidence>
<dbReference type="PROSITE" id="PS50082">
    <property type="entry name" value="WD_REPEATS_2"/>
    <property type="match status" value="2"/>
</dbReference>
<evidence type="ECO:0000313" key="10">
    <source>
        <dbReference type="EMBL" id="WFD35234.1"/>
    </source>
</evidence>
<keyword evidence="4" id="KW-0539">Nucleus</keyword>
<dbReference type="GO" id="GO:0043596">
    <property type="term" value="C:nuclear replication fork"/>
    <property type="evidence" value="ECO:0007669"/>
    <property type="project" value="TreeGrafter"/>
</dbReference>
<protein>
    <submittedName>
        <fullName evidence="10">DNA polymerase alpha accessory factor Mcl1</fullName>
    </submittedName>
</protein>
<comment type="subcellular location">
    <subcellularLocation>
        <location evidence="1">Nucleus</location>
    </subcellularLocation>
</comment>
<evidence type="ECO:0000259" key="7">
    <source>
        <dbReference type="Pfam" id="PF12341"/>
    </source>
</evidence>
<feature type="compositionally biased region" description="Polar residues" evidence="6">
    <location>
        <begin position="880"/>
        <end position="893"/>
    </location>
</feature>
<feature type="repeat" description="WD" evidence="5">
    <location>
        <begin position="148"/>
        <end position="182"/>
    </location>
</feature>
<dbReference type="Pfam" id="PF24817">
    <property type="entry name" value="WD40_WDHD1_1st"/>
    <property type="match status" value="1"/>
</dbReference>
<evidence type="ECO:0000256" key="6">
    <source>
        <dbReference type="SAM" id="MobiDB-lite"/>
    </source>
</evidence>
<dbReference type="InterPro" id="IPR001680">
    <property type="entry name" value="WD40_rpt"/>
</dbReference>
<dbReference type="GO" id="GO:0006261">
    <property type="term" value="P:DNA-templated DNA replication"/>
    <property type="evidence" value="ECO:0007669"/>
    <property type="project" value="TreeGrafter"/>
</dbReference>
<keyword evidence="3" id="KW-0677">Repeat</keyword>
<dbReference type="SUPFAM" id="SSF50978">
    <property type="entry name" value="WD40 repeat-like"/>
    <property type="match status" value="1"/>
</dbReference>
<dbReference type="Proteomes" id="UP001219933">
    <property type="component" value="Chromosome 3"/>
</dbReference>
<sequence>MDDQLQVQVAHTTGITRCCYVPAGANVDRIVTAGDDHLVRLLPADAASTENPMVIEDAKRPMTWVDADETYLATASEDGEVRLYRHNASDASPTSLVHIIRREALPVRGIAIESSRSRGSRDPRVAICSDELIVRVVNAADTRSITLLTGHSRGVRAASWSPQVSLLLTCSSDGSIRAWDMSAEPTCVRVFDGILPSLRPESEYSSLASWHPSGKFFAVYTKTNEVQLINAPTTLDGARQAGSWSVRSVLGADVNAAGSHRLPRGPVSAISFCPNGRYLAVATEDLQVTLWDTESLKIVRTQQAEGLVTSIAWHPTRDAIAWTDVQGQLVRWAAPLGSTMPSPAEPIDFHQESEPQDVNEPGEFDDLFEDTIETAPQAPRRDASRDMLPVPTVVQPGATPMYAQRRYLALSPVGTLTAVDQDTHQTIAFESYDTSQRRNFRFTDHYGYTLGAIGAQGVLVACDAEESSPSSVFFRPFDDIVGIQNEWSIALPQGEAATAVALGGVANLGSHADEHYASSTLVDESRTTAATAIVATSRGYLRFFGPSGLQRYIWALGLPVVALAASKHAVLVVFHAATVSAGYSQLAYQLIELAELSTMQQGVLPLSADTTLVWAGFSDIGAPAVFDSEGTLFLLDRAWRPGQGRWVPVLDTVAALTPKSATVSQKYPQAGGPRPVVQELELAVAVAQPESQSAQLEGKALCSSLLAGLARDSCAALATPPAVDPVSLNMEADKALLQLVQLACKSEKYARALDATRSLHSEATLDAAIKIASFFHLPNLGDRMQGIREPLAVRKELENDETERACGVGALLRNTASICVPEKKSDAGPSSVPESAVARALLARDFEPPTARTRSILAEEGAAAAPASSLPSLPSDIWPESTQSVQGESQMGQSPAPAPAPVQSPAPTPLPAPAPRSNPFARTSSSRSSSMSLGDGIGKRKDSTSSEGPSKKRGSGRQSTLGFAPSAGDVDPEA</sequence>
<evidence type="ECO:0000256" key="3">
    <source>
        <dbReference type="ARBA" id="ARBA00022737"/>
    </source>
</evidence>
<feature type="domain" description="WDHD1/CFT4 second beta-propeller" evidence="7">
    <location>
        <begin position="394"/>
        <end position="661"/>
    </location>
</feature>
<dbReference type="PROSITE" id="PS50294">
    <property type="entry name" value="WD_REPEATS_REGION"/>
    <property type="match status" value="1"/>
</dbReference>
<feature type="domain" description="WDHD1 first WD40" evidence="9">
    <location>
        <begin position="9"/>
        <end position="329"/>
    </location>
</feature>
<gene>
    <name evidence="10" type="primary">mcl1</name>
    <name evidence="10" type="ORF">MCUN1_002085</name>
</gene>
<evidence type="ECO:0000256" key="1">
    <source>
        <dbReference type="ARBA" id="ARBA00004123"/>
    </source>
</evidence>
<evidence type="ECO:0000256" key="4">
    <source>
        <dbReference type="ARBA" id="ARBA00023242"/>
    </source>
</evidence>
<dbReference type="EMBL" id="CP119879">
    <property type="protein sequence ID" value="WFD35234.1"/>
    <property type="molecule type" value="Genomic_DNA"/>
</dbReference>
<feature type="compositionally biased region" description="Low complexity" evidence="6">
    <location>
        <begin position="862"/>
        <end position="875"/>
    </location>
</feature>
<keyword evidence="2 5" id="KW-0853">WD repeat</keyword>
<feature type="domain" description="WDHD1/CFT4 helical bundle" evidence="8">
    <location>
        <begin position="695"/>
        <end position="789"/>
    </location>
</feature>
<proteinExistence type="predicted"/>
<dbReference type="SMART" id="SM00320">
    <property type="entry name" value="WD40"/>
    <property type="match status" value="6"/>
</dbReference>
<feature type="compositionally biased region" description="Pro residues" evidence="6">
    <location>
        <begin position="896"/>
        <end position="916"/>
    </location>
</feature>
<evidence type="ECO:0000313" key="11">
    <source>
        <dbReference type="Proteomes" id="UP001219933"/>
    </source>
</evidence>
<dbReference type="PANTHER" id="PTHR19932:SF10">
    <property type="entry name" value="WD REPEAT AND HMG-BOX DNA-BINDING PROTEIN 1"/>
    <property type="match status" value="1"/>
</dbReference>
<dbReference type="InterPro" id="IPR019775">
    <property type="entry name" value="WD40_repeat_CS"/>
</dbReference>
<dbReference type="Pfam" id="PF12341">
    <property type="entry name" value="Mcl1_mid"/>
    <property type="match status" value="1"/>
</dbReference>
<keyword evidence="11" id="KW-1185">Reference proteome</keyword>
<organism evidence="10 11">
    <name type="scientific">Malassezia cuniculi</name>
    <dbReference type="NCBI Taxonomy" id="948313"/>
    <lineage>
        <taxon>Eukaryota</taxon>
        <taxon>Fungi</taxon>
        <taxon>Dikarya</taxon>
        <taxon>Basidiomycota</taxon>
        <taxon>Ustilaginomycotina</taxon>
        <taxon>Malasseziomycetes</taxon>
        <taxon>Malasseziales</taxon>
        <taxon>Malasseziaceae</taxon>
        <taxon>Malassezia</taxon>
    </lineage>
</organism>
<name>A0AAF0J728_9BASI</name>
<feature type="region of interest" description="Disordered" evidence="6">
    <location>
        <begin position="862"/>
        <end position="974"/>
    </location>
</feature>
<evidence type="ECO:0000259" key="9">
    <source>
        <dbReference type="Pfam" id="PF24817"/>
    </source>
</evidence>
<dbReference type="PROSITE" id="PS00678">
    <property type="entry name" value="WD_REPEATS_1"/>
    <property type="match status" value="1"/>
</dbReference>
<dbReference type="PANTHER" id="PTHR19932">
    <property type="entry name" value="WD REPEAT AND HMG-BOX DNA BINDING PROTEIN"/>
    <property type="match status" value="1"/>
</dbReference>
<dbReference type="InterPro" id="IPR022100">
    <property type="entry name" value="WDHD1/CFT4_beta-prop_2nd"/>
</dbReference>